<evidence type="ECO:0000313" key="2">
    <source>
        <dbReference type="EMBL" id="GIY53184.1"/>
    </source>
</evidence>
<evidence type="ECO:0000313" key="3">
    <source>
        <dbReference type="Proteomes" id="UP001054837"/>
    </source>
</evidence>
<reference evidence="2 3" key="1">
    <citation type="submission" date="2021-06" db="EMBL/GenBank/DDBJ databases">
        <title>Caerostris darwini draft genome.</title>
        <authorList>
            <person name="Kono N."/>
            <person name="Arakawa K."/>
        </authorList>
    </citation>
    <scope>NUCLEOTIDE SEQUENCE [LARGE SCALE GENOMIC DNA]</scope>
</reference>
<organism evidence="2 3">
    <name type="scientific">Caerostris darwini</name>
    <dbReference type="NCBI Taxonomy" id="1538125"/>
    <lineage>
        <taxon>Eukaryota</taxon>
        <taxon>Metazoa</taxon>
        <taxon>Ecdysozoa</taxon>
        <taxon>Arthropoda</taxon>
        <taxon>Chelicerata</taxon>
        <taxon>Arachnida</taxon>
        <taxon>Araneae</taxon>
        <taxon>Araneomorphae</taxon>
        <taxon>Entelegynae</taxon>
        <taxon>Araneoidea</taxon>
        <taxon>Araneidae</taxon>
        <taxon>Caerostris</taxon>
    </lineage>
</organism>
<accession>A0AAV4U5Y2</accession>
<dbReference type="Proteomes" id="UP001054837">
    <property type="component" value="Unassembled WGS sequence"/>
</dbReference>
<sequence>MLEKKEENRNGQKSDKVGNIIGCFPENETRHRNEFIMVTSSMADGEDAFLFVIPGQIYFSFPRISMAKECFCVWIGHFAAVIKVSKTNEEVLRDLVISKMVASIKWTMIIIISR</sequence>
<feature type="compositionally biased region" description="Basic and acidic residues" evidence="1">
    <location>
        <begin position="1"/>
        <end position="16"/>
    </location>
</feature>
<name>A0AAV4U5Y2_9ARAC</name>
<dbReference type="AlphaFoldDB" id="A0AAV4U5Y2"/>
<proteinExistence type="predicted"/>
<feature type="region of interest" description="Disordered" evidence="1">
    <location>
        <begin position="1"/>
        <end position="21"/>
    </location>
</feature>
<gene>
    <name evidence="2" type="ORF">CDAR_51221</name>
</gene>
<protein>
    <submittedName>
        <fullName evidence="2">Uncharacterized protein</fullName>
    </submittedName>
</protein>
<dbReference type="EMBL" id="BPLQ01010742">
    <property type="protein sequence ID" value="GIY53184.1"/>
    <property type="molecule type" value="Genomic_DNA"/>
</dbReference>
<evidence type="ECO:0000256" key="1">
    <source>
        <dbReference type="SAM" id="MobiDB-lite"/>
    </source>
</evidence>
<keyword evidence="3" id="KW-1185">Reference proteome</keyword>
<comment type="caution">
    <text evidence="2">The sequence shown here is derived from an EMBL/GenBank/DDBJ whole genome shotgun (WGS) entry which is preliminary data.</text>
</comment>